<name>A0A087TWW4_STEMI</name>
<feature type="non-terminal residue" evidence="1">
    <location>
        <position position="148"/>
    </location>
</feature>
<proteinExistence type="predicted"/>
<organism evidence="1 2">
    <name type="scientific">Stegodyphus mimosarum</name>
    <name type="common">African social velvet spider</name>
    <dbReference type="NCBI Taxonomy" id="407821"/>
    <lineage>
        <taxon>Eukaryota</taxon>
        <taxon>Metazoa</taxon>
        <taxon>Ecdysozoa</taxon>
        <taxon>Arthropoda</taxon>
        <taxon>Chelicerata</taxon>
        <taxon>Arachnida</taxon>
        <taxon>Araneae</taxon>
        <taxon>Araneomorphae</taxon>
        <taxon>Entelegynae</taxon>
        <taxon>Eresoidea</taxon>
        <taxon>Eresidae</taxon>
        <taxon>Stegodyphus</taxon>
    </lineage>
</organism>
<dbReference type="OrthoDB" id="6435577at2759"/>
<evidence type="ECO:0000313" key="1">
    <source>
        <dbReference type="EMBL" id="KFM69603.1"/>
    </source>
</evidence>
<dbReference type="EMBL" id="KK117120">
    <property type="protein sequence ID" value="KFM69603.1"/>
    <property type="molecule type" value="Genomic_DNA"/>
</dbReference>
<dbReference type="Gene3D" id="3.30.420.10">
    <property type="entry name" value="Ribonuclease H-like superfamily/Ribonuclease H"/>
    <property type="match status" value="1"/>
</dbReference>
<sequence length="148" mass="17449">MTSQIYRDVILEQHIRLFRGAMGAQFVLMDDNACPRRANIVRECLQSEDIARMDWPTVSLDLNPVEHVWDMLGRRVTARQPLSTCLPELRRTLLFEWRNIPQDQIDNLILSMPRRCRDCIASSGRHTMENEKQARFPHMFIKYDLGHI</sequence>
<dbReference type="AlphaFoldDB" id="A0A087TWW4"/>
<dbReference type="GO" id="GO:0003676">
    <property type="term" value="F:nucleic acid binding"/>
    <property type="evidence" value="ECO:0007669"/>
    <property type="project" value="InterPro"/>
</dbReference>
<keyword evidence="2" id="KW-1185">Reference proteome</keyword>
<dbReference type="InterPro" id="IPR036397">
    <property type="entry name" value="RNaseH_sf"/>
</dbReference>
<accession>A0A087TWW4</accession>
<dbReference type="OMA" id="CPRRANI"/>
<dbReference type="Proteomes" id="UP000054359">
    <property type="component" value="Unassembled WGS sequence"/>
</dbReference>
<evidence type="ECO:0000313" key="2">
    <source>
        <dbReference type="Proteomes" id="UP000054359"/>
    </source>
</evidence>
<protein>
    <submittedName>
        <fullName evidence="1">Transposable element Tc3 transposase</fullName>
    </submittedName>
</protein>
<reference evidence="1 2" key="1">
    <citation type="submission" date="2013-11" db="EMBL/GenBank/DDBJ databases">
        <title>Genome sequencing of Stegodyphus mimosarum.</title>
        <authorList>
            <person name="Bechsgaard J."/>
        </authorList>
    </citation>
    <scope>NUCLEOTIDE SEQUENCE [LARGE SCALE GENOMIC DNA]</scope>
</reference>
<gene>
    <name evidence="1" type="ORF">X975_00171</name>
</gene>